<evidence type="ECO:0000313" key="3">
    <source>
        <dbReference type="EMBL" id="AXY73197.1"/>
    </source>
</evidence>
<proteinExistence type="predicted"/>
<dbReference type="PANTHER" id="PTHR46825">
    <property type="entry name" value="D-ALANYL-D-ALANINE-CARBOXYPEPTIDASE/ENDOPEPTIDASE AMPH"/>
    <property type="match status" value="1"/>
</dbReference>
<dbReference type="GO" id="GO:0016787">
    <property type="term" value="F:hydrolase activity"/>
    <property type="evidence" value="ECO:0007669"/>
    <property type="project" value="UniProtKB-KW"/>
</dbReference>
<dbReference type="RefSeq" id="WP_119049035.1">
    <property type="nucleotide sequence ID" value="NZ_CP032157.1"/>
</dbReference>
<dbReference type="InterPro" id="IPR011990">
    <property type="entry name" value="TPR-like_helical_dom_sf"/>
</dbReference>
<accession>A0A3B7MHZ3</accession>
<dbReference type="EMBL" id="CP032157">
    <property type="protein sequence ID" value="AXY73197.1"/>
    <property type="molecule type" value="Genomic_DNA"/>
</dbReference>
<name>A0A3B7MHZ3_9BACT</name>
<sequence length="591" mass="65883">MKKISLAVLLFHWLTTVTAQQHYSKAVNEQIARVETTLAGRLVIDGKLYTLAERMKHYNVAGLSVAVIDNYQLVWAKGYGYADKKEGRKVTTTTLFEPGSISKSLNAVGILQLAQQGKLDLYQDINQYLVNWKFPYDTVSHGKKITTAQLLTHTAGLGVHGFPGYQRDSAIASVTDILDGRAPSNTEAVRSVMEPGKESRYSGGGILITQQILTDLTKQPYEDYMYDHVFRPLGMTNSSYHQPPTESQRKNLATGYKSNGHEVPGKYFVYPEKAAAGLWTTPTDLCKYIIEIQQAYQGKSSKVLNQEMVRLHLTPYKDDVAMGTYIQNRNGEKYFVHSASNEGFTGYFLGGLTNGKGVALFVNSDDGYVLLELLNSIALEYNWAGFPKPEQITTVPVNDTIASKYAGEYITDGYLSAIEKEKDGLYFWTDGIHSKMHFTSPTVFRNIELGGTKAFIFDTTGVVTGFTNTINGRLRATGQRITTLDTLKPRPGQSGVLGRHLLETKNYDKAISFLSKGLATEPSDSSLVKNLAHSYLFKGDFSRAIELYQQYLKSGHTVNELSKNLKDDLEYFRKAGFDHSAIKRAREELSL</sequence>
<dbReference type="AlphaFoldDB" id="A0A3B7MHZ3"/>
<dbReference type="SUPFAM" id="SSF56601">
    <property type="entry name" value="beta-lactamase/transpeptidase-like"/>
    <property type="match status" value="1"/>
</dbReference>
<dbReference type="Pfam" id="PF00144">
    <property type="entry name" value="Beta-lactamase"/>
    <property type="match status" value="1"/>
</dbReference>
<keyword evidence="1" id="KW-0732">Signal</keyword>
<evidence type="ECO:0000259" key="2">
    <source>
        <dbReference type="Pfam" id="PF00144"/>
    </source>
</evidence>
<dbReference type="InterPro" id="IPR012338">
    <property type="entry name" value="Beta-lactam/transpept-like"/>
</dbReference>
<dbReference type="KEGG" id="pseg:D3H65_04060"/>
<dbReference type="SUPFAM" id="SSF48452">
    <property type="entry name" value="TPR-like"/>
    <property type="match status" value="1"/>
</dbReference>
<reference evidence="3 4" key="1">
    <citation type="submission" date="2018-09" db="EMBL/GenBank/DDBJ databases">
        <title>Genome sequencing of strain 6GH32-13.</title>
        <authorList>
            <person name="Weon H.-Y."/>
            <person name="Heo J."/>
            <person name="Kwon S.-W."/>
        </authorList>
    </citation>
    <scope>NUCLEOTIDE SEQUENCE [LARGE SCALE GENOMIC DNA]</scope>
    <source>
        <strain evidence="3 4">5GH32-13</strain>
    </source>
</reference>
<keyword evidence="3" id="KW-0378">Hydrolase</keyword>
<dbReference type="Proteomes" id="UP000263900">
    <property type="component" value="Chromosome"/>
</dbReference>
<dbReference type="InterPro" id="IPR050491">
    <property type="entry name" value="AmpC-like"/>
</dbReference>
<dbReference type="PANTHER" id="PTHR46825:SF12">
    <property type="entry name" value="PENICILLIN-BINDING PROTEIN 4"/>
    <property type="match status" value="1"/>
</dbReference>
<evidence type="ECO:0000256" key="1">
    <source>
        <dbReference type="SAM" id="SignalP"/>
    </source>
</evidence>
<feature type="domain" description="Beta-lactamase-related" evidence="2">
    <location>
        <begin position="51"/>
        <end position="367"/>
    </location>
</feature>
<feature type="signal peptide" evidence="1">
    <location>
        <begin position="1"/>
        <end position="19"/>
    </location>
</feature>
<feature type="chain" id="PRO_5017550455" evidence="1">
    <location>
        <begin position="20"/>
        <end position="591"/>
    </location>
</feature>
<evidence type="ECO:0000313" key="4">
    <source>
        <dbReference type="Proteomes" id="UP000263900"/>
    </source>
</evidence>
<dbReference type="InterPro" id="IPR001466">
    <property type="entry name" value="Beta-lactam-related"/>
</dbReference>
<dbReference type="Pfam" id="PF14559">
    <property type="entry name" value="TPR_19"/>
    <property type="match status" value="1"/>
</dbReference>
<gene>
    <name evidence="3" type="ORF">D3H65_04060</name>
</gene>
<keyword evidence="4" id="KW-1185">Reference proteome</keyword>
<dbReference type="Gene3D" id="3.40.710.10">
    <property type="entry name" value="DD-peptidase/beta-lactamase superfamily"/>
    <property type="match status" value="1"/>
</dbReference>
<protein>
    <submittedName>
        <fullName evidence="3">Serine hydrolase</fullName>
    </submittedName>
</protein>
<dbReference type="OrthoDB" id="9797709at2"/>
<organism evidence="3 4">
    <name type="scientific">Paraflavitalea soli</name>
    <dbReference type="NCBI Taxonomy" id="2315862"/>
    <lineage>
        <taxon>Bacteria</taxon>
        <taxon>Pseudomonadati</taxon>
        <taxon>Bacteroidota</taxon>
        <taxon>Chitinophagia</taxon>
        <taxon>Chitinophagales</taxon>
        <taxon>Chitinophagaceae</taxon>
        <taxon>Paraflavitalea</taxon>
    </lineage>
</organism>
<dbReference type="Gene3D" id="1.25.40.10">
    <property type="entry name" value="Tetratricopeptide repeat domain"/>
    <property type="match status" value="1"/>
</dbReference>